<sequence>MNNFHLTDYFGRIGGHEGELGGHEVQRDARCDLLGVSVEDVGFDSSAGRGYKHLRLAPCKNQPIGDGDKTKKRSRQLK</sequence>
<comment type="caution">
    <text evidence="2">The sequence shown here is derived from an EMBL/GenBank/DDBJ whole genome shotgun (WGS) entry which is preliminary data.</text>
</comment>
<evidence type="ECO:0000313" key="3">
    <source>
        <dbReference type="Proteomes" id="UP000729402"/>
    </source>
</evidence>
<gene>
    <name evidence="2" type="ORF">GUJ93_ZPchr0002g24822</name>
</gene>
<accession>A0A8J5RS95</accession>
<reference evidence="2" key="2">
    <citation type="submission" date="2021-02" db="EMBL/GenBank/DDBJ databases">
        <authorList>
            <person name="Kimball J.A."/>
            <person name="Haas M.W."/>
            <person name="Macchietto M."/>
            <person name="Kono T."/>
            <person name="Duquette J."/>
            <person name="Shao M."/>
        </authorList>
    </citation>
    <scope>NUCLEOTIDE SEQUENCE</scope>
    <source>
        <tissue evidence="2">Fresh leaf tissue</tissue>
    </source>
</reference>
<keyword evidence="3" id="KW-1185">Reference proteome</keyword>
<name>A0A8J5RS95_ZIZPA</name>
<organism evidence="2 3">
    <name type="scientific">Zizania palustris</name>
    <name type="common">Northern wild rice</name>
    <dbReference type="NCBI Taxonomy" id="103762"/>
    <lineage>
        <taxon>Eukaryota</taxon>
        <taxon>Viridiplantae</taxon>
        <taxon>Streptophyta</taxon>
        <taxon>Embryophyta</taxon>
        <taxon>Tracheophyta</taxon>
        <taxon>Spermatophyta</taxon>
        <taxon>Magnoliopsida</taxon>
        <taxon>Liliopsida</taxon>
        <taxon>Poales</taxon>
        <taxon>Poaceae</taxon>
        <taxon>BOP clade</taxon>
        <taxon>Oryzoideae</taxon>
        <taxon>Oryzeae</taxon>
        <taxon>Zizaniinae</taxon>
        <taxon>Zizania</taxon>
    </lineage>
</organism>
<feature type="region of interest" description="Disordered" evidence="1">
    <location>
        <begin position="58"/>
        <end position="78"/>
    </location>
</feature>
<dbReference type="EMBL" id="JAAALK010000287">
    <property type="protein sequence ID" value="KAG8056278.1"/>
    <property type="molecule type" value="Genomic_DNA"/>
</dbReference>
<reference evidence="2" key="1">
    <citation type="journal article" date="2021" name="bioRxiv">
        <title>Whole Genome Assembly and Annotation of Northern Wild Rice, Zizania palustris L., Supports a Whole Genome Duplication in the Zizania Genus.</title>
        <authorList>
            <person name="Haas M."/>
            <person name="Kono T."/>
            <person name="Macchietto M."/>
            <person name="Millas R."/>
            <person name="McGilp L."/>
            <person name="Shao M."/>
            <person name="Duquette J."/>
            <person name="Hirsch C.N."/>
            <person name="Kimball J."/>
        </authorList>
    </citation>
    <scope>NUCLEOTIDE SEQUENCE</scope>
    <source>
        <tissue evidence="2">Fresh leaf tissue</tissue>
    </source>
</reference>
<dbReference type="AlphaFoldDB" id="A0A8J5RS95"/>
<dbReference type="Proteomes" id="UP000729402">
    <property type="component" value="Unassembled WGS sequence"/>
</dbReference>
<proteinExistence type="predicted"/>
<evidence type="ECO:0000256" key="1">
    <source>
        <dbReference type="SAM" id="MobiDB-lite"/>
    </source>
</evidence>
<evidence type="ECO:0000313" key="2">
    <source>
        <dbReference type="EMBL" id="KAG8056278.1"/>
    </source>
</evidence>
<protein>
    <submittedName>
        <fullName evidence="2">Uncharacterized protein</fullName>
    </submittedName>
</protein>